<proteinExistence type="predicted"/>
<accession>A0A1H4R727</accession>
<keyword evidence="2 5" id="KW-0812">Transmembrane</keyword>
<feature type="transmembrane region" description="Helical" evidence="5">
    <location>
        <begin position="14"/>
        <end position="39"/>
    </location>
</feature>
<evidence type="ECO:0000259" key="6">
    <source>
        <dbReference type="Pfam" id="PF04138"/>
    </source>
</evidence>
<name>A0A1H4R727_9BACT</name>
<sequence>MTSRVRQLVPSAQVVRYLLVGVGNTLFGYGCFSLFTWLFVRSVPAHPGIAASAASVVAGITNITLSFLGYKLFVFRSKGRFLPEYLRSFVVYLPTMAFSAVAIAPLTAFLGRVLPSQQQRAPYLAGALLTALTVCTSFLGHKYFSFRKQPEATAE</sequence>
<dbReference type="PROSITE" id="PS51257">
    <property type="entry name" value="PROKAR_LIPOPROTEIN"/>
    <property type="match status" value="1"/>
</dbReference>
<organism evidence="7 8">
    <name type="scientific">Terriglobus roseus</name>
    <dbReference type="NCBI Taxonomy" id="392734"/>
    <lineage>
        <taxon>Bacteria</taxon>
        <taxon>Pseudomonadati</taxon>
        <taxon>Acidobacteriota</taxon>
        <taxon>Terriglobia</taxon>
        <taxon>Terriglobales</taxon>
        <taxon>Acidobacteriaceae</taxon>
        <taxon>Terriglobus</taxon>
    </lineage>
</organism>
<keyword evidence="4 5" id="KW-0472">Membrane</keyword>
<feature type="transmembrane region" description="Helical" evidence="5">
    <location>
        <begin position="123"/>
        <end position="140"/>
    </location>
</feature>
<reference evidence="7 8" key="1">
    <citation type="submission" date="2016-10" db="EMBL/GenBank/DDBJ databases">
        <authorList>
            <person name="de Groot N.N."/>
        </authorList>
    </citation>
    <scope>NUCLEOTIDE SEQUENCE [LARGE SCALE GENOMIC DNA]</scope>
    <source>
        <strain evidence="7 8">AB35.6</strain>
    </source>
</reference>
<feature type="transmembrane region" description="Helical" evidence="5">
    <location>
        <begin position="45"/>
        <end position="68"/>
    </location>
</feature>
<dbReference type="GO" id="GO:0016020">
    <property type="term" value="C:membrane"/>
    <property type="evidence" value="ECO:0007669"/>
    <property type="project" value="UniProtKB-SubCell"/>
</dbReference>
<keyword evidence="3 5" id="KW-1133">Transmembrane helix</keyword>
<dbReference type="Pfam" id="PF04138">
    <property type="entry name" value="GtrA_DPMS_TM"/>
    <property type="match status" value="1"/>
</dbReference>
<evidence type="ECO:0000256" key="1">
    <source>
        <dbReference type="ARBA" id="ARBA00004141"/>
    </source>
</evidence>
<comment type="subcellular location">
    <subcellularLocation>
        <location evidence="1">Membrane</location>
        <topology evidence="1">Multi-pass membrane protein</topology>
    </subcellularLocation>
</comment>
<dbReference type="RefSeq" id="WP_170835047.1">
    <property type="nucleotide sequence ID" value="NZ_FNSD01000001.1"/>
</dbReference>
<gene>
    <name evidence="7" type="ORF">SAMN05443244_3070</name>
</gene>
<feature type="domain" description="GtrA/DPMS transmembrane" evidence="6">
    <location>
        <begin position="16"/>
        <end position="146"/>
    </location>
</feature>
<evidence type="ECO:0000256" key="4">
    <source>
        <dbReference type="ARBA" id="ARBA00023136"/>
    </source>
</evidence>
<feature type="transmembrane region" description="Helical" evidence="5">
    <location>
        <begin position="89"/>
        <end position="111"/>
    </location>
</feature>
<evidence type="ECO:0000256" key="5">
    <source>
        <dbReference type="SAM" id="Phobius"/>
    </source>
</evidence>
<dbReference type="GO" id="GO:0000271">
    <property type="term" value="P:polysaccharide biosynthetic process"/>
    <property type="evidence" value="ECO:0007669"/>
    <property type="project" value="InterPro"/>
</dbReference>
<dbReference type="InterPro" id="IPR007267">
    <property type="entry name" value="GtrA_DPMS_TM"/>
</dbReference>
<evidence type="ECO:0000256" key="3">
    <source>
        <dbReference type="ARBA" id="ARBA00022989"/>
    </source>
</evidence>
<protein>
    <submittedName>
        <fullName evidence="7">Putative flippase GtrA (Transmembrane translocase of bactoprenol-linked glucose)</fullName>
    </submittedName>
</protein>
<dbReference type="AlphaFoldDB" id="A0A1H4R727"/>
<evidence type="ECO:0000313" key="8">
    <source>
        <dbReference type="Proteomes" id="UP000182409"/>
    </source>
</evidence>
<evidence type="ECO:0000313" key="7">
    <source>
        <dbReference type="EMBL" id="SEC27626.1"/>
    </source>
</evidence>
<dbReference type="EMBL" id="FNSD01000001">
    <property type="protein sequence ID" value="SEC27626.1"/>
    <property type="molecule type" value="Genomic_DNA"/>
</dbReference>
<evidence type="ECO:0000256" key="2">
    <source>
        <dbReference type="ARBA" id="ARBA00022692"/>
    </source>
</evidence>
<dbReference type="Proteomes" id="UP000182409">
    <property type="component" value="Unassembled WGS sequence"/>
</dbReference>